<evidence type="ECO:0000256" key="5">
    <source>
        <dbReference type="ARBA" id="ARBA00023002"/>
    </source>
</evidence>
<dbReference type="InterPro" id="IPR004852">
    <property type="entry name" value="Di-haem_cyt_c_peroxidsae"/>
</dbReference>
<evidence type="ECO:0000256" key="7">
    <source>
        <dbReference type="PROSITE-ProRule" id="PRU00433"/>
    </source>
</evidence>
<dbReference type="InterPro" id="IPR038352">
    <property type="entry name" value="Imelysin_sf"/>
</dbReference>
<dbReference type="AlphaFoldDB" id="A0A2M9R7S4"/>
<evidence type="ECO:0000256" key="1">
    <source>
        <dbReference type="ARBA" id="ARBA00004196"/>
    </source>
</evidence>
<proteinExistence type="predicted"/>
<comment type="subcellular location">
    <subcellularLocation>
        <location evidence="1">Cell envelope</location>
    </subcellularLocation>
</comment>
<evidence type="ECO:0000256" key="8">
    <source>
        <dbReference type="SAM" id="Phobius"/>
    </source>
</evidence>
<dbReference type="InterPro" id="IPR009056">
    <property type="entry name" value="Cyt_c-like_dom"/>
</dbReference>
<dbReference type="InterPro" id="IPR051395">
    <property type="entry name" value="Cytochrome_c_Peroxidase/MauG"/>
</dbReference>
<feature type="transmembrane region" description="Helical" evidence="8">
    <location>
        <begin position="6"/>
        <end position="24"/>
    </location>
</feature>
<evidence type="ECO:0000256" key="2">
    <source>
        <dbReference type="ARBA" id="ARBA00022617"/>
    </source>
</evidence>
<dbReference type="GO" id="GO:0030313">
    <property type="term" value="C:cell envelope"/>
    <property type="evidence" value="ECO:0007669"/>
    <property type="project" value="UniProtKB-SubCell"/>
</dbReference>
<keyword evidence="2 7" id="KW-0349">Heme</keyword>
<keyword evidence="3 7" id="KW-0479">Metal-binding</keyword>
<reference evidence="10 11" key="1">
    <citation type="submission" date="2017-06" db="EMBL/GenBank/DDBJ databases">
        <title>Description of Avrilella dinanensis gen. nov. sp. nov.</title>
        <authorList>
            <person name="Leyer C."/>
            <person name="Sassi M."/>
            <person name="Minet J."/>
            <person name="Kayal S."/>
            <person name="Cattoir V."/>
        </authorList>
    </citation>
    <scope>NUCLEOTIDE SEQUENCE [LARGE SCALE GENOMIC DNA]</scope>
    <source>
        <strain evidence="10 11">UR159</strain>
    </source>
</reference>
<dbReference type="RefSeq" id="WP_100678473.1">
    <property type="nucleotide sequence ID" value="NZ_NIPO01000001.1"/>
</dbReference>
<dbReference type="PANTHER" id="PTHR30600:SF10">
    <property type="entry name" value="BLL6722 PROTEIN"/>
    <property type="match status" value="1"/>
</dbReference>
<dbReference type="PROSITE" id="PS51007">
    <property type="entry name" value="CYTC"/>
    <property type="match status" value="2"/>
</dbReference>
<evidence type="ECO:0000256" key="6">
    <source>
        <dbReference type="ARBA" id="ARBA00023004"/>
    </source>
</evidence>
<keyword evidence="10" id="KW-0575">Peroxidase</keyword>
<dbReference type="Gene3D" id="1.10.760.10">
    <property type="entry name" value="Cytochrome c-like domain"/>
    <property type="match status" value="2"/>
</dbReference>
<gene>
    <name evidence="10" type="ORF">CDL10_10460</name>
</gene>
<keyword evidence="8" id="KW-1133">Transmembrane helix</keyword>
<dbReference type="EMBL" id="NIPO01000001">
    <property type="protein sequence ID" value="PJR04914.1"/>
    <property type="molecule type" value="Genomic_DNA"/>
</dbReference>
<evidence type="ECO:0000313" key="11">
    <source>
        <dbReference type="Proteomes" id="UP000231960"/>
    </source>
</evidence>
<accession>A0A2M9R7S4</accession>
<keyword evidence="5" id="KW-0560">Oxidoreductase</keyword>
<keyword evidence="6 7" id="KW-0408">Iron</keyword>
<protein>
    <submittedName>
        <fullName evidence="10">Cytochrome-c peroxidase</fullName>
    </submittedName>
</protein>
<feature type="domain" description="Cytochrome c" evidence="9">
    <location>
        <begin position="306"/>
        <end position="440"/>
    </location>
</feature>
<dbReference type="GO" id="GO:0020037">
    <property type="term" value="F:heme binding"/>
    <property type="evidence" value="ECO:0007669"/>
    <property type="project" value="InterPro"/>
</dbReference>
<dbReference type="GO" id="GO:0004130">
    <property type="term" value="F:cytochrome-c peroxidase activity"/>
    <property type="evidence" value="ECO:0007669"/>
    <property type="project" value="TreeGrafter"/>
</dbReference>
<dbReference type="OrthoDB" id="9805202at2"/>
<keyword evidence="8" id="KW-0472">Membrane</keyword>
<keyword evidence="11" id="KW-1185">Reference proteome</keyword>
<dbReference type="Gene3D" id="1.20.1420.20">
    <property type="entry name" value="M75 peptidase, HXXE motif"/>
    <property type="match status" value="1"/>
</dbReference>
<evidence type="ECO:0000256" key="3">
    <source>
        <dbReference type="ARBA" id="ARBA00022723"/>
    </source>
</evidence>
<evidence type="ECO:0000256" key="4">
    <source>
        <dbReference type="ARBA" id="ARBA00022729"/>
    </source>
</evidence>
<comment type="caution">
    <text evidence="10">The sequence shown here is derived from an EMBL/GenBank/DDBJ whole genome shotgun (WGS) entry which is preliminary data.</text>
</comment>
<dbReference type="GO" id="GO:0009055">
    <property type="term" value="F:electron transfer activity"/>
    <property type="evidence" value="ECO:0007669"/>
    <property type="project" value="InterPro"/>
</dbReference>
<feature type="domain" description="Cytochrome c" evidence="9">
    <location>
        <begin position="459"/>
        <end position="603"/>
    </location>
</feature>
<dbReference type="PANTHER" id="PTHR30600">
    <property type="entry name" value="CYTOCHROME C PEROXIDASE-RELATED"/>
    <property type="match status" value="1"/>
</dbReference>
<dbReference type="Pfam" id="PF03150">
    <property type="entry name" value="CCP_MauG"/>
    <property type="match status" value="1"/>
</dbReference>
<dbReference type="SUPFAM" id="SSF46626">
    <property type="entry name" value="Cytochrome c"/>
    <property type="match status" value="2"/>
</dbReference>
<organism evidence="10 11">
    <name type="scientific">Avrilella dinanensis</name>
    <dbReference type="NCBI Taxonomy" id="2008672"/>
    <lineage>
        <taxon>Bacteria</taxon>
        <taxon>Pseudomonadati</taxon>
        <taxon>Bacteroidota</taxon>
        <taxon>Flavobacteriia</taxon>
        <taxon>Flavobacteriales</taxon>
        <taxon>Flavobacteriaceae</taxon>
        <taxon>Avrilella</taxon>
    </lineage>
</organism>
<sequence length="609" mass="69326">MVKSTLISALISLILGAGWIFFNLNTLEYSKHYSYHLFADINRSFTELDETGNAFRQGNVSLDSLQNALIEARKEYKKGEFLLSFYFPEYVNENINGAPLLGSEVENSKPLLHNPQGLQVLDELVYSDEAESERNEIANLTRRLKNSYAVLFAKLNALQVSEDYAVLAMRVQLVRIFSLGVTGFDTPGSLNGIDEAIVSLNGMNVYIQTENIIKNKKQRAEIIRQFDSTIQYLQDNDSFEQLDRLTLLTEYIDPLYKALGKAHPVEADEYLQNITSWNPESESIFDADFLNPYFYTELNRAEDSEKLKSLGEKLFYDTSLSQTQTMSCASCHHPEKGFTDGMAKSTSKVHGQTVMRNAPTLLNAVYADRYFYDLRAFSLEQQIEHVIFNESEFSTSYQQILEKINTNKEYQAIFNNLYRKDSINRDELSKALASYVLSLHSFDSEFDRYVRGEQSALSEDIRNGFNLFMGKANCATCHFAPTFSGLVPPLFTDSESEILGVMTHHQSNQLDTDQGRYDNGVSTENLWIYEKSFKTTTVRNIEITAPYFHNGAYSTLEEVVDFYDTGGGEGVGLNVRNQTLAADQLFLTDKEKSDIITFMKALTDYQYKK</sequence>
<keyword evidence="4" id="KW-0732">Signal</keyword>
<keyword evidence="8" id="KW-0812">Transmembrane</keyword>
<dbReference type="InterPro" id="IPR036909">
    <property type="entry name" value="Cyt_c-like_dom_sf"/>
</dbReference>
<dbReference type="Proteomes" id="UP000231960">
    <property type="component" value="Unassembled WGS sequence"/>
</dbReference>
<name>A0A2M9R7S4_9FLAO</name>
<dbReference type="GO" id="GO:0046872">
    <property type="term" value="F:metal ion binding"/>
    <property type="evidence" value="ECO:0007669"/>
    <property type="project" value="UniProtKB-KW"/>
</dbReference>
<evidence type="ECO:0000313" key="10">
    <source>
        <dbReference type="EMBL" id="PJR04914.1"/>
    </source>
</evidence>
<evidence type="ECO:0000259" key="9">
    <source>
        <dbReference type="PROSITE" id="PS51007"/>
    </source>
</evidence>